<dbReference type="PANTHER" id="PTHR42905">
    <property type="entry name" value="PHOSPHOENOLPYRUVATE CARBOXYLASE"/>
    <property type="match status" value="1"/>
</dbReference>
<keyword evidence="3" id="KW-1185">Reference proteome</keyword>
<dbReference type="RefSeq" id="XP_015411794.1">
    <property type="nucleotide sequence ID" value="XM_015546198.1"/>
</dbReference>
<feature type="transmembrane region" description="Helical" evidence="1">
    <location>
        <begin position="428"/>
        <end position="447"/>
    </location>
</feature>
<dbReference type="Proteomes" id="UP000037505">
    <property type="component" value="Unassembled WGS sequence"/>
</dbReference>
<reference evidence="2 3" key="1">
    <citation type="submission" date="2014-06" db="EMBL/GenBank/DDBJ databases">
        <title>The Genome of the Aflatoxigenic Filamentous Fungus Aspergillus nomius.</title>
        <authorList>
            <person name="Moore M.G."/>
            <person name="Shannon B.M."/>
            <person name="Brian M.M."/>
        </authorList>
    </citation>
    <scope>NUCLEOTIDE SEQUENCE [LARGE SCALE GENOMIC DNA]</scope>
    <source>
        <strain evidence="2 3">NRRL 13137</strain>
    </source>
</reference>
<dbReference type="STRING" id="1509407.A0A0L1JGI2"/>
<comment type="caution">
    <text evidence="2">The sequence shown here is derived from an EMBL/GenBank/DDBJ whole genome shotgun (WGS) entry which is preliminary data.</text>
</comment>
<dbReference type="GO" id="GO:0003824">
    <property type="term" value="F:catalytic activity"/>
    <property type="evidence" value="ECO:0007669"/>
    <property type="project" value="InterPro"/>
</dbReference>
<dbReference type="AlphaFoldDB" id="A0A0L1JGI2"/>
<sequence length="474" mass="51248">MSVSIASMIKQPKGVIRLLEAHDQVSADIIRRRVRYDDQSFQGIWWSGLSQTTHLGIPDTELVSPLKRATMLPPCPETERYPYPGCAAFDADSGGNLSDIPALVAVLETKGVSMIIIEDKALPEPGKKLNSLLGTCAAQAQADMNEFVKVIQTFKSASQHREIMITARIESLTGRVPKMEESEENASVENALRDAHLRAEVYVKAGADAIMIHSKSRHPDEVLSFLKTFRAKDLRTPLVVVPTTYSTIPRAALCRAGANVIIYANHLIRAKIEAVATASDRLLASKPGLFSNDTDIKACIEARNFACALRILSERTYSGGNEDQEAKSYSAVAEHSAIENMTAVVEELAAGLVALQALSKKEDRAVATSTRNLLRALGGAAGVAISTATQHSTVKTALRHIGVLQAGQVGLRTFEKDILDAQMKGFRVVFAPLVPLMALCLLGSLLIPDTCLKEDGKETRESEEGIAQSIGPRP</sequence>
<dbReference type="PANTHER" id="PTHR42905:SF7">
    <property type="entry name" value="PHOSPHOENOLPYRUVATE PHOSPHOMUTASE"/>
    <property type="match status" value="1"/>
</dbReference>
<keyword evidence="1" id="KW-0812">Transmembrane</keyword>
<name>A0A0L1JGI2_ASPN3</name>
<protein>
    <submittedName>
        <fullName evidence="2">Putative phosphoenolpyruvate phosphomutase</fullName>
    </submittedName>
</protein>
<proteinExistence type="predicted"/>
<organism evidence="2 3">
    <name type="scientific">Aspergillus nomiae NRRL (strain ATCC 15546 / NRRL 13137 / CBS 260.88 / M93)</name>
    <dbReference type="NCBI Taxonomy" id="1509407"/>
    <lineage>
        <taxon>Eukaryota</taxon>
        <taxon>Fungi</taxon>
        <taxon>Dikarya</taxon>
        <taxon>Ascomycota</taxon>
        <taxon>Pezizomycotina</taxon>
        <taxon>Eurotiomycetes</taxon>
        <taxon>Eurotiomycetidae</taxon>
        <taxon>Eurotiales</taxon>
        <taxon>Aspergillaceae</taxon>
        <taxon>Aspergillus</taxon>
        <taxon>Aspergillus subgen. Circumdati</taxon>
    </lineage>
</organism>
<dbReference type="SUPFAM" id="SSF51621">
    <property type="entry name" value="Phosphoenolpyruvate/pyruvate domain"/>
    <property type="match status" value="1"/>
</dbReference>
<keyword evidence="1" id="KW-0472">Membrane</keyword>
<gene>
    <name evidence="2" type="ORF">ANOM_000940</name>
</gene>
<evidence type="ECO:0000313" key="2">
    <source>
        <dbReference type="EMBL" id="KNG90871.1"/>
    </source>
</evidence>
<accession>A0A0L1JGI2</accession>
<dbReference type="OrthoDB" id="1923844at2759"/>
<dbReference type="EMBL" id="JNOM01000008">
    <property type="protein sequence ID" value="KNG90871.1"/>
    <property type="molecule type" value="Genomic_DNA"/>
</dbReference>
<dbReference type="Gene3D" id="3.20.20.60">
    <property type="entry name" value="Phosphoenolpyruvate-binding domains"/>
    <property type="match status" value="1"/>
</dbReference>
<keyword evidence="1" id="KW-1133">Transmembrane helix</keyword>
<evidence type="ECO:0000256" key="1">
    <source>
        <dbReference type="SAM" id="Phobius"/>
    </source>
</evidence>
<dbReference type="InterPro" id="IPR040442">
    <property type="entry name" value="Pyrv_kinase-like_dom_sf"/>
</dbReference>
<evidence type="ECO:0000313" key="3">
    <source>
        <dbReference type="Proteomes" id="UP000037505"/>
    </source>
</evidence>
<dbReference type="Pfam" id="PF13714">
    <property type="entry name" value="PEP_mutase"/>
    <property type="match status" value="1"/>
</dbReference>
<keyword evidence="2" id="KW-0670">Pyruvate</keyword>
<dbReference type="GeneID" id="26802744"/>
<dbReference type="InterPro" id="IPR015813">
    <property type="entry name" value="Pyrv/PenolPyrv_kinase-like_dom"/>
</dbReference>